<dbReference type="GO" id="GO:0005634">
    <property type="term" value="C:nucleus"/>
    <property type="evidence" value="ECO:0007669"/>
    <property type="project" value="UniProtKB-SubCell"/>
</dbReference>
<dbReference type="GO" id="GO:0045944">
    <property type="term" value="P:positive regulation of transcription by RNA polymerase II"/>
    <property type="evidence" value="ECO:0007669"/>
    <property type="project" value="TreeGrafter"/>
</dbReference>
<keyword evidence="6" id="KW-0804">Transcription</keyword>
<keyword evidence="3" id="KW-0862">Zinc</keyword>
<dbReference type="Proteomes" id="UP000011777">
    <property type="component" value="Unassembled WGS sequence"/>
</dbReference>
<dbReference type="PROSITE" id="PS50073">
    <property type="entry name" value="COPPER_FIST_2"/>
    <property type="match status" value="1"/>
</dbReference>
<dbReference type="FunFam" id="3.90.430.10:FF:000001">
    <property type="entry name" value="Copper fist DNA-binding protein"/>
    <property type="match status" value="1"/>
</dbReference>
<evidence type="ECO:0000256" key="2">
    <source>
        <dbReference type="ARBA" id="ARBA00022723"/>
    </source>
</evidence>
<dbReference type="InterPro" id="IPR001083">
    <property type="entry name" value="Cu_fist_DNA-bd_dom"/>
</dbReference>
<protein>
    <recommendedName>
        <fullName evidence="8">Copper-fist domain-containing protein</fullName>
    </recommendedName>
</protein>
<dbReference type="eggNOG" id="ENOG502QQ0T">
    <property type="taxonomic scope" value="Eukaryota"/>
</dbReference>
<dbReference type="EMBL" id="AOGT01001593">
    <property type="protein sequence ID" value="EMG47382.1"/>
    <property type="molecule type" value="Genomic_DNA"/>
</dbReference>
<keyword evidence="2" id="KW-0479">Metal-binding</keyword>
<comment type="caution">
    <text evidence="9">The sequence shown here is derived from an EMBL/GenBank/DDBJ whole genome shotgun (WGS) entry which is preliminary data.</text>
</comment>
<evidence type="ECO:0000256" key="7">
    <source>
        <dbReference type="ARBA" id="ARBA00023242"/>
    </source>
</evidence>
<reference evidence="9 10" key="1">
    <citation type="submission" date="2013-02" db="EMBL/GenBank/DDBJ databases">
        <title>Genome sequence of Candida maltosa Xu316, a potential industrial strain for xylitol and ethanol production.</title>
        <authorList>
            <person name="Yu J."/>
            <person name="Wang Q."/>
            <person name="Geng X."/>
            <person name="Bao W."/>
            <person name="He P."/>
            <person name="Cai J."/>
        </authorList>
    </citation>
    <scope>NUCLEOTIDE SEQUENCE [LARGE SCALE GENOMIC DNA]</scope>
    <source>
        <strain evidence="10">Xu316</strain>
    </source>
</reference>
<gene>
    <name evidence="9" type="ORF">G210_2290</name>
</gene>
<dbReference type="GO" id="GO:0005507">
    <property type="term" value="F:copper ion binding"/>
    <property type="evidence" value="ECO:0007669"/>
    <property type="project" value="InterPro"/>
</dbReference>
<evidence type="ECO:0000256" key="6">
    <source>
        <dbReference type="ARBA" id="ARBA00023163"/>
    </source>
</evidence>
<feature type="domain" description="Copper-fist" evidence="8">
    <location>
        <begin position="1"/>
        <end position="40"/>
    </location>
</feature>
<dbReference type="Gene3D" id="3.90.430.10">
    <property type="entry name" value="Copper fist DNA-binding domain"/>
    <property type="match status" value="1"/>
</dbReference>
<accession>M3HJ33</accession>
<dbReference type="SMART" id="SM01090">
    <property type="entry name" value="Copper-fist"/>
    <property type="match status" value="1"/>
</dbReference>
<evidence type="ECO:0000313" key="10">
    <source>
        <dbReference type="Proteomes" id="UP000011777"/>
    </source>
</evidence>
<organism evidence="9 10">
    <name type="scientific">Candida maltosa (strain Xu316)</name>
    <name type="common">Yeast</name>
    <dbReference type="NCBI Taxonomy" id="1245528"/>
    <lineage>
        <taxon>Eukaryota</taxon>
        <taxon>Fungi</taxon>
        <taxon>Dikarya</taxon>
        <taxon>Ascomycota</taxon>
        <taxon>Saccharomycotina</taxon>
        <taxon>Pichiomycetes</taxon>
        <taxon>Debaryomycetaceae</taxon>
        <taxon>Candida/Lodderomyces clade</taxon>
        <taxon>Candida</taxon>
    </lineage>
</organism>
<dbReference type="GO" id="GO:0000978">
    <property type="term" value="F:RNA polymerase II cis-regulatory region sequence-specific DNA binding"/>
    <property type="evidence" value="ECO:0007669"/>
    <property type="project" value="TreeGrafter"/>
</dbReference>
<evidence type="ECO:0000256" key="4">
    <source>
        <dbReference type="ARBA" id="ARBA00023008"/>
    </source>
</evidence>
<dbReference type="STRING" id="1245528.M3HJ33"/>
<dbReference type="GO" id="GO:0006878">
    <property type="term" value="P:intracellular copper ion homeostasis"/>
    <property type="evidence" value="ECO:0007669"/>
    <property type="project" value="TreeGrafter"/>
</dbReference>
<dbReference type="SUPFAM" id="SSF57879">
    <property type="entry name" value="Zinc domain conserved in yeast copper-regulated transcription factors"/>
    <property type="match status" value="1"/>
</dbReference>
<dbReference type="Pfam" id="PF00649">
    <property type="entry name" value="Copper-fist"/>
    <property type="match status" value="1"/>
</dbReference>
<dbReference type="InterPro" id="IPR051763">
    <property type="entry name" value="Copper_Homeo_Regul"/>
</dbReference>
<dbReference type="OMA" id="CTNCETH"/>
<keyword evidence="5" id="KW-0805">Transcription regulation</keyword>
<dbReference type="PANTHER" id="PTHR28088:SF5">
    <property type="entry name" value="TRANSCRIPTIONAL ACTIVATOR HAA1-RELATED"/>
    <property type="match status" value="1"/>
</dbReference>
<keyword evidence="7" id="KW-0539">Nucleus</keyword>
<dbReference type="OrthoDB" id="5600085at2759"/>
<evidence type="ECO:0000256" key="3">
    <source>
        <dbReference type="ARBA" id="ARBA00022833"/>
    </source>
</evidence>
<comment type="subcellular location">
    <subcellularLocation>
        <location evidence="1">Nucleus</location>
    </subcellularLocation>
</comment>
<evidence type="ECO:0000256" key="5">
    <source>
        <dbReference type="ARBA" id="ARBA00023015"/>
    </source>
</evidence>
<evidence type="ECO:0000259" key="8">
    <source>
        <dbReference type="PROSITE" id="PS50073"/>
    </source>
</evidence>
<feature type="non-terminal residue" evidence="9">
    <location>
        <position position="1"/>
    </location>
</feature>
<dbReference type="PRINTS" id="PR00617">
    <property type="entry name" value="COPPERFIST"/>
</dbReference>
<evidence type="ECO:0000256" key="1">
    <source>
        <dbReference type="ARBA" id="ARBA00004123"/>
    </source>
</evidence>
<dbReference type="HOGENOM" id="CLU_031396_0_0_1"/>
<sequence>MILIDDIKYACMECVRGHRSSLCKHHQRPLLQVRSKGRPVVYANGNPNHRVAVFAEEIADSGNKESKKCKTEPIIILKTSMKQVVDLKSGEIIGPYDESKTQKSKMVKVSPPPPIINHDSFINNSSCCTPKISKGKSCGCCNNKKKAVNKSRILQTYIKKKLNHQIKQENNVVLMNDTETDDKKQVFGVVPVPSCSIPGTCCCDDTCACAGCMVHGNSKVDQKLPTEFIDYNSTSFPKDESIVFNSLPTSYSNYMNGNSSIQEQTEASTESSPNECSCPPDACDCTNCETHGILNGYRLDDYFKDQTKIISALDFNFEDLIAANNQPLQQQQQQPSLIQPPQLPQLQPQHISLPTQLPSQNGMIQPTANFEVFDYNFQNHASAVMNNESEIKPTKSCCSKKL</sequence>
<name>M3HJ33_CANMX</name>
<dbReference type="GO" id="GO:0006879">
    <property type="term" value="P:intracellular iron ion homeostasis"/>
    <property type="evidence" value="ECO:0007669"/>
    <property type="project" value="TreeGrafter"/>
</dbReference>
<dbReference type="GO" id="GO:0000981">
    <property type="term" value="F:DNA-binding transcription factor activity, RNA polymerase II-specific"/>
    <property type="evidence" value="ECO:0007669"/>
    <property type="project" value="TreeGrafter"/>
</dbReference>
<proteinExistence type="predicted"/>
<dbReference type="PANTHER" id="PTHR28088">
    <property type="entry name" value="TRANSCRIPTIONAL ACTIVATOR HAA1-RELATED"/>
    <property type="match status" value="1"/>
</dbReference>
<dbReference type="SMART" id="SM00412">
    <property type="entry name" value="Cu_FIST"/>
    <property type="match status" value="1"/>
</dbReference>
<dbReference type="InterPro" id="IPR036395">
    <property type="entry name" value="Cu_fist_DNA-bd_dom_sf"/>
</dbReference>
<keyword evidence="10" id="KW-1185">Reference proteome</keyword>
<dbReference type="AlphaFoldDB" id="M3HJ33"/>
<evidence type="ECO:0000313" key="9">
    <source>
        <dbReference type="EMBL" id="EMG47382.1"/>
    </source>
</evidence>
<keyword evidence="4" id="KW-0186">Copper</keyword>